<dbReference type="Pfam" id="PF01636">
    <property type="entry name" value="APH"/>
    <property type="match status" value="1"/>
</dbReference>
<keyword evidence="3" id="KW-1185">Reference proteome</keyword>
<organism evidence="2 3">
    <name type="scientific">Demequina zhanjiangensis</name>
    <dbReference type="NCBI Taxonomy" id="3051659"/>
    <lineage>
        <taxon>Bacteria</taxon>
        <taxon>Bacillati</taxon>
        <taxon>Actinomycetota</taxon>
        <taxon>Actinomycetes</taxon>
        <taxon>Micrococcales</taxon>
        <taxon>Demequinaceae</taxon>
        <taxon>Demequina</taxon>
    </lineage>
</organism>
<protein>
    <submittedName>
        <fullName evidence="2">Phosphotransferase</fullName>
    </submittedName>
</protein>
<gene>
    <name evidence="2" type="ORF">QQX04_03775</name>
</gene>
<evidence type="ECO:0000313" key="3">
    <source>
        <dbReference type="Proteomes" id="UP001172738"/>
    </source>
</evidence>
<reference evidence="2" key="1">
    <citation type="submission" date="2023-06" db="EMBL/GenBank/DDBJ databases">
        <title>SYSU T00b26.</title>
        <authorList>
            <person name="Gao L."/>
            <person name="Fang B.-Z."/>
            <person name="Li W.-J."/>
        </authorList>
    </citation>
    <scope>NUCLEOTIDE SEQUENCE</scope>
    <source>
        <strain evidence="2">SYSU T00b26</strain>
    </source>
</reference>
<dbReference type="InterPro" id="IPR002575">
    <property type="entry name" value="Aminoglycoside_PTrfase"/>
</dbReference>
<proteinExistence type="predicted"/>
<dbReference type="EMBL" id="JAUHPV010000002">
    <property type="protein sequence ID" value="MDN4472111.1"/>
    <property type="molecule type" value="Genomic_DNA"/>
</dbReference>
<sequence>MSSPSSSVPEPRNPARLRWEGLPEAVQQRIGDLAGAPVRFADTSTTGFSPGFAGVLRLDDGRHVFAKAMNETDHPHSIWLNRREAKVARALPESTPMAPLLWEDDLDGWHLLGFEAMLGRPLDPRSARDREEAAGLYSKVAAIDGSRVTVAGERLEPFSEALSDLFDRWARLFDSKDCDSRLTHVGEHSGWVARHADELCSWEAAAPALSQGAALVHADLRMDNMVRRADGAVVAVDWPWACVGAPWLDALSASCGLSMQTGIPARQLFHANPVANKATRDAEVALVTTITGYFTQAGTEPDVPSLPGLREFQRGQAKPALAWLRSLVPELT</sequence>
<evidence type="ECO:0000313" key="2">
    <source>
        <dbReference type="EMBL" id="MDN4472111.1"/>
    </source>
</evidence>
<dbReference type="InterPro" id="IPR011009">
    <property type="entry name" value="Kinase-like_dom_sf"/>
</dbReference>
<evidence type="ECO:0000259" key="1">
    <source>
        <dbReference type="Pfam" id="PF01636"/>
    </source>
</evidence>
<dbReference type="RefSeq" id="WP_301126420.1">
    <property type="nucleotide sequence ID" value="NZ_JAUHPV010000002.1"/>
</dbReference>
<comment type="caution">
    <text evidence="2">The sequence shown here is derived from an EMBL/GenBank/DDBJ whole genome shotgun (WGS) entry which is preliminary data.</text>
</comment>
<dbReference type="Gene3D" id="3.90.1200.10">
    <property type="match status" value="1"/>
</dbReference>
<name>A0ABT8FYX8_9MICO</name>
<accession>A0ABT8FYX8</accession>
<dbReference type="SUPFAM" id="SSF56112">
    <property type="entry name" value="Protein kinase-like (PK-like)"/>
    <property type="match status" value="1"/>
</dbReference>
<feature type="domain" description="Aminoglycoside phosphotransferase" evidence="1">
    <location>
        <begin position="82"/>
        <end position="253"/>
    </location>
</feature>
<dbReference type="Proteomes" id="UP001172738">
    <property type="component" value="Unassembled WGS sequence"/>
</dbReference>